<organism evidence="1 2">
    <name type="scientific">Malassezia yamatoensis</name>
    <dbReference type="NCBI Taxonomy" id="253288"/>
    <lineage>
        <taxon>Eukaryota</taxon>
        <taxon>Fungi</taxon>
        <taxon>Dikarya</taxon>
        <taxon>Basidiomycota</taxon>
        <taxon>Ustilaginomycotina</taxon>
        <taxon>Malasseziomycetes</taxon>
        <taxon>Malasseziales</taxon>
        <taxon>Malasseziaceae</taxon>
        <taxon>Malassezia</taxon>
    </lineage>
</organism>
<dbReference type="AlphaFoldDB" id="A0AAJ5YS72"/>
<dbReference type="Proteomes" id="UP001219567">
    <property type="component" value="Chromosome 1"/>
</dbReference>
<accession>A0AAJ5YS72</accession>
<gene>
    <name evidence="1" type="ORF">MYAM1_000541</name>
</gene>
<proteinExistence type="predicted"/>
<evidence type="ECO:0000313" key="2">
    <source>
        <dbReference type="Proteomes" id="UP001219567"/>
    </source>
</evidence>
<keyword evidence="2" id="KW-1185">Reference proteome</keyword>
<sequence>MQSAPSDLYRRYLYLLLKRVEHLDACENELTDRRRSTQASILHEAAQRHMQYLDTPLLGRAIYRLARLRCLSLHDLVDEFVSRNDLLLDPGSAAQPFNAIIESCLLPRQDRENESSLRLGLETMRLAFQFGLPIRGAQTQMLLARLGNMRLHELYHKTSAGPIHAPNGLSTNVSWDTLLQRIAQTRPKYLAERAAVALCRSGDPLVALQLLNDPSCLPYDVFAAAISALTWWARESRQGYKEAMSLAHQTLDKLCDETEMDPDQQMYGELIRGWESIFHYNQKSPKPNSLADELSALGQGSKALPAQFVEFTCRVLTQLEEWPVLRHIHHMRLLAINVQLGHFDLSKRLYELARKYDPEQLPFFEAHRALPRGMLWLFRESMRRNAELSFTVRLYHDVIASGFTFCLPDVLQFVRALLLGGMPTVAQRVVLDTCAMQSSVHGKFASGVINAFFHANLFEPGLALAEVLYDVRLENLNLEHEIPDSRLEMYASCIFEASRTHLVKSSVVCDRLWAMMDDFRLALAHALASRSMDADTITVISRAYYGALRLKIEATKGLSKDTEVVQQVRGLLEEARDLIGTSKPLEDLFEHALQTDPSTSQGDCAIEQPI</sequence>
<reference evidence="1 2" key="1">
    <citation type="submission" date="2023-03" db="EMBL/GenBank/DDBJ databases">
        <title>Mating type loci evolution in Malassezia.</title>
        <authorList>
            <person name="Coelho M.A."/>
        </authorList>
    </citation>
    <scope>NUCLEOTIDE SEQUENCE [LARGE SCALE GENOMIC DNA]</scope>
    <source>
        <strain evidence="1 2">CBS 9725</strain>
    </source>
</reference>
<protein>
    <submittedName>
        <fullName evidence="1">Uncharacterized protein</fullName>
    </submittedName>
</protein>
<name>A0AAJ5YS72_9BASI</name>
<evidence type="ECO:0000313" key="1">
    <source>
        <dbReference type="EMBL" id="WFC97821.1"/>
    </source>
</evidence>
<dbReference type="EMBL" id="CP119943">
    <property type="protein sequence ID" value="WFC97821.1"/>
    <property type="molecule type" value="Genomic_DNA"/>
</dbReference>